<proteinExistence type="inferred from homology"/>
<dbReference type="PANTHER" id="PTHR48043:SF159">
    <property type="entry name" value="EG:EG0003.4 PROTEIN-RELATED"/>
    <property type="match status" value="1"/>
</dbReference>
<dbReference type="PANTHER" id="PTHR48043">
    <property type="entry name" value="EG:EG0003.4 PROTEIN-RELATED"/>
    <property type="match status" value="1"/>
</dbReference>
<comment type="catalytic activity">
    <reaction evidence="5">
        <text>glucuronate acceptor + UDP-alpha-D-glucuronate = acceptor beta-D-glucuronoside + UDP + H(+)</text>
        <dbReference type="Rhea" id="RHEA:21032"/>
        <dbReference type="ChEBI" id="CHEBI:15378"/>
        <dbReference type="ChEBI" id="CHEBI:58052"/>
        <dbReference type="ChEBI" id="CHEBI:58223"/>
        <dbReference type="ChEBI" id="CHEBI:132367"/>
        <dbReference type="ChEBI" id="CHEBI:132368"/>
        <dbReference type="EC" id="2.4.1.17"/>
    </reaction>
</comment>
<evidence type="ECO:0000256" key="1">
    <source>
        <dbReference type="ARBA" id="ARBA00009995"/>
    </source>
</evidence>
<organism evidence="6 7">
    <name type="scientific">Aquatica leii</name>
    <dbReference type="NCBI Taxonomy" id="1421715"/>
    <lineage>
        <taxon>Eukaryota</taxon>
        <taxon>Metazoa</taxon>
        <taxon>Ecdysozoa</taxon>
        <taxon>Arthropoda</taxon>
        <taxon>Hexapoda</taxon>
        <taxon>Insecta</taxon>
        <taxon>Pterygota</taxon>
        <taxon>Neoptera</taxon>
        <taxon>Endopterygota</taxon>
        <taxon>Coleoptera</taxon>
        <taxon>Polyphaga</taxon>
        <taxon>Elateriformia</taxon>
        <taxon>Elateroidea</taxon>
        <taxon>Lampyridae</taxon>
        <taxon>Luciolinae</taxon>
        <taxon>Aquatica</taxon>
    </lineage>
</organism>
<keyword evidence="2 4" id="KW-0328">Glycosyltransferase</keyword>
<keyword evidence="3 4" id="KW-0808">Transferase</keyword>
<accession>A0AAN7Q1M2</accession>
<evidence type="ECO:0000256" key="5">
    <source>
        <dbReference type="RuleBase" id="RU362059"/>
    </source>
</evidence>
<dbReference type="GO" id="GO:0015020">
    <property type="term" value="F:glucuronosyltransferase activity"/>
    <property type="evidence" value="ECO:0007669"/>
    <property type="project" value="UniProtKB-EC"/>
</dbReference>
<comment type="subcellular location">
    <subcellularLocation>
        <location evidence="5">Membrane</location>
        <topology evidence="5">Single-pass membrane protein</topology>
    </subcellularLocation>
</comment>
<evidence type="ECO:0000313" key="7">
    <source>
        <dbReference type="Proteomes" id="UP001353858"/>
    </source>
</evidence>
<reference evidence="7" key="1">
    <citation type="submission" date="2023-01" db="EMBL/GenBank/DDBJ databases">
        <title>Key to firefly adult light organ development and bioluminescence: homeobox transcription factors regulate luciferase expression and transportation to peroxisome.</title>
        <authorList>
            <person name="Fu X."/>
        </authorList>
    </citation>
    <scope>NUCLEOTIDE SEQUENCE [LARGE SCALE GENOMIC DNA]</scope>
</reference>
<dbReference type="EC" id="2.4.1.17" evidence="5"/>
<dbReference type="GO" id="GO:0016020">
    <property type="term" value="C:membrane"/>
    <property type="evidence" value="ECO:0007669"/>
    <property type="project" value="UniProtKB-SubCell"/>
</dbReference>
<dbReference type="Pfam" id="PF00201">
    <property type="entry name" value="UDPGT"/>
    <property type="match status" value="1"/>
</dbReference>
<dbReference type="EMBL" id="JARPUR010000005">
    <property type="protein sequence ID" value="KAK4876035.1"/>
    <property type="molecule type" value="Genomic_DNA"/>
</dbReference>
<comment type="caution">
    <text evidence="6">The sequence shown here is derived from an EMBL/GenBank/DDBJ whole genome shotgun (WGS) entry which is preliminary data.</text>
</comment>
<dbReference type="Proteomes" id="UP001353858">
    <property type="component" value="Unassembled WGS sequence"/>
</dbReference>
<dbReference type="Gene3D" id="3.40.50.2000">
    <property type="entry name" value="Glycogen Phosphorylase B"/>
    <property type="match status" value="1"/>
</dbReference>
<dbReference type="AlphaFoldDB" id="A0AAN7Q1M2"/>
<feature type="transmembrane region" description="Helical" evidence="5">
    <location>
        <begin position="465"/>
        <end position="492"/>
    </location>
</feature>
<keyword evidence="5" id="KW-0812">Transmembrane</keyword>
<evidence type="ECO:0000256" key="2">
    <source>
        <dbReference type="ARBA" id="ARBA00022676"/>
    </source>
</evidence>
<protein>
    <recommendedName>
        <fullName evidence="5">UDP-glucuronosyltransferase</fullName>
        <ecNumber evidence="5">2.4.1.17</ecNumber>
    </recommendedName>
</protein>
<name>A0AAN7Q1M2_9COLE</name>
<feature type="chain" id="PRO_5042672808" description="UDP-glucuronosyltransferase" evidence="5">
    <location>
        <begin position="19"/>
        <end position="506"/>
    </location>
</feature>
<dbReference type="FunFam" id="3.40.50.2000:FF:000050">
    <property type="entry name" value="UDP-glucuronosyltransferase"/>
    <property type="match status" value="1"/>
</dbReference>
<dbReference type="InterPro" id="IPR050271">
    <property type="entry name" value="UDP-glycosyltransferase"/>
</dbReference>
<dbReference type="InterPro" id="IPR002213">
    <property type="entry name" value="UDP_glucos_trans"/>
</dbReference>
<sequence length="506" mass="57652">MLCALLFLLLFVPKNVELARILGIFHEKSFSHQTLGTKLLFALASKNHDVTMLTTVAPKSPPNNFAVIKINLQGHATDSGGDLFQMYNYNVFQLLGTVNSIELQWTEAVLADTNVQQLLLANKTFDVVIMEQLGNHALKGFCHFYNAHCIMLSTMGSTYLTDEQMGNSYNPSYVPYRFLNYPPQMNFYQRLHNSFVILISSLYFHWVSLPQHNAIMQKYFPNAPSLNDLMYNVSLMLVNSHYSTSIPVANVPNVVEIGGFHIDPPKNLSHEIQKYLDSATDGAIYFSMGSILKSKLMDKQKIQNILNVFGKLKQKIVWKFEDDSVDLPMNVRIVKWVSQTDILAHPNVRAFVTHGGLLSTTEAIYFGIPIVGIPVFADQNFNIALAKHLGYGVSVPYSSLDEKTFGTALNMVLNNKTFKDIALQRSKIFHDQPMSPLDRAMFWIEHCIKHNGTSHLRSIALDLRWYQYSMLDIMLSLLFSISVISMIIWKLFKTLFRQKIFKIKKE</sequence>
<evidence type="ECO:0000313" key="6">
    <source>
        <dbReference type="EMBL" id="KAK4876035.1"/>
    </source>
</evidence>
<dbReference type="PROSITE" id="PS00375">
    <property type="entry name" value="UDPGT"/>
    <property type="match status" value="1"/>
</dbReference>
<evidence type="ECO:0000256" key="3">
    <source>
        <dbReference type="ARBA" id="ARBA00022679"/>
    </source>
</evidence>
<comment type="similarity">
    <text evidence="1 4">Belongs to the UDP-glycosyltransferase family.</text>
</comment>
<keyword evidence="5" id="KW-0472">Membrane</keyword>
<keyword evidence="5" id="KW-1133">Transmembrane helix</keyword>
<keyword evidence="7" id="KW-1185">Reference proteome</keyword>
<dbReference type="SUPFAM" id="SSF53756">
    <property type="entry name" value="UDP-Glycosyltransferase/glycogen phosphorylase"/>
    <property type="match status" value="1"/>
</dbReference>
<dbReference type="InterPro" id="IPR035595">
    <property type="entry name" value="UDP_glycos_trans_CS"/>
</dbReference>
<keyword evidence="5" id="KW-0732">Signal</keyword>
<evidence type="ECO:0000256" key="4">
    <source>
        <dbReference type="RuleBase" id="RU003718"/>
    </source>
</evidence>
<feature type="signal peptide" evidence="5">
    <location>
        <begin position="1"/>
        <end position="18"/>
    </location>
</feature>
<dbReference type="CDD" id="cd03784">
    <property type="entry name" value="GT1_Gtf-like"/>
    <property type="match status" value="1"/>
</dbReference>
<gene>
    <name evidence="6" type="ORF">RN001_012457</name>
</gene>